<dbReference type="EnsemblMetazoa" id="ASIC012002-RA">
    <property type="protein sequence ID" value="ASIC012002-PA"/>
    <property type="gene ID" value="ASIC012002"/>
</dbReference>
<keyword evidence="4" id="KW-1185">Reference proteome</keyword>
<dbReference type="EMBL" id="ATLV01019415">
    <property type="status" value="NOT_ANNOTATED_CDS"/>
    <property type="molecule type" value="Genomic_DNA"/>
</dbReference>
<feature type="region of interest" description="Disordered" evidence="1">
    <location>
        <begin position="34"/>
        <end position="82"/>
    </location>
</feature>
<proteinExistence type="predicted"/>
<evidence type="ECO:0000313" key="3">
    <source>
        <dbReference type="EnsemblMetazoa" id="ASIC012002-PA"/>
    </source>
</evidence>
<evidence type="ECO:0000313" key="2">
    <source>
        <dbReference type="EMBL" id="KFB44163.1"/>
    </source>
</evidence>
<name>A0A084W1R9_ANOSI</name>
<dbReference type="EMBL" id="KE525269">
    <property type="protein sequence ID" value="KFB44163.1"/>
    <property type="molecule type" value="Genomic_DNA"/>
</dbReference>
<dbReference type="VEuPathDB" id="VectorBase:ASIC012002"/>
<dbReference type="Proteomes" id="UP000030765">
    <property type="component" value="Unassembled WGS sequence"/>
</dbReference>
<evidence type="ECO:0000313" key="4">
    <source>
        <dbReference type="Proteomes" id="UP000030765"/>
    </source>
</evidence>
<gene>
    <name evidence="2" type="ORF">ZHAS_00012002</name>
</gene>
<organism evidence="2">
    <name type="scientific">Anopheles sinensis</name>
    <name type="common">Mosquito</name>
    <dbReference type="NCBI Taxonomy" id="74873"/>
    <lineage>
        <taxon>Eukaryota</taxon>
        <taxon>Metazoa</taxon>
        <taxon>Ecdysozoa</taxon>
        <taxon>Arthropoda</taxon>
        <taxon>Hexapoda</taxon>
        <taxon>Insecta</taxon>
        <taxon>Pterygota</taxon>
        <taxon>Neoptera</taxon>
        <taxon>Endopterygota</taxon>
        <taxon>Diptera</taxon>
        <taxon>Nematocera</taxon>
        <taxon>Culicoidea</taxon>
        <taxon>Culicidae</taxon>
        <taxon>Anophelinae</taxon>
        <taxon>Anopheles</taxon>
    </lineage>
</organism>
<accession>A0A084W1R9</accession>
<protein>
    <submittedName>
        <fullName evidence="2 3">Uncharacterized protein</fullName>
    </submittedName>
</protein>
<sequence length="166" mass="18315">MRIVNSGPRPDGSNGCPKGYVIVGGLSRFAKARRGAPYGVHQRKPARTLPSLKARGGLAQDPGEAATSSRDDAAGKHGRHQRKVICHEKKAPRDGEYYLFGARKGVFGNPQQIRPIIRSERDPSRSQQHLEWDSRSAGLFSPLPPAGRAMARRLKKAREMNEQRKA</sequence>
<reference evidence="2 4" key="1">
    <citation type="journal article" date="2014" name="BMC Genomics">
        <title>Genome sequence of Anopheles sinensis provides insight into genetics basis of mosquito competence for malaria parasites.</title>
        <authorList>
            <person name="Zhou D."/>
            <person name="Zhang D."/>
            <person name="Ding G."/>
            <person name="Shi L."/>
            <person name="Hou Q."/>
            <person name="Ye Y."/>
            <person name="Xu Y."/>
            <person name="Zhou H."/>
            <person name="Xiong C."/>
            <person name="Li S."/>
            <person name="Yu J."/>
            <person name="Hong S."/>
            <person name="Yu X."/>
            <person name="Zou P."/>
            <person name="Chen C."/>
            <person name="Chang X."/>
            <person name="Wang W."/>
            <person name="Lv Y."/>
            <person name="Sun Y."/>
            <person name="Ma L."/>
            <person name="Shen B."/>
            <person name="Zhu C."/>
        </authorList>
    </citation>
    <scope>NUCLEOTIDE SEQUENCE [LARGE SCALE GENOMIC DNA]</scope>
</reference>
<feature type="region of interest" description="Disordered" evidence="1">
    <location>
        <begin position="114"/>
        <end position="166"/>
    </location>
</feature>
<dbReference type="AlphaFoldDB" id="A0A084W1R9"/>
<feature type="compositionally biased region" description="Basic and acidic residues" evidence="1">
    <location>
        <begin position="157"/>
        <end position="166"/>
    </location>
</feature>
<feature type="compositionally biased region" description="Basic and acidic residues" evidence="1">
    <location>
        <begin position="117"/>
        <end position="134"/>
    </location>
</feature>
<reference evidence="3" key="2">
    <citation type="submission" date="2020-05" db="UniProtKB">
        <authorList>
            <consortium name="EnsemblMetazoa"/>
        </authorList>
    </citation>
    <scope>IDENTIFICATION</scope>
</reference>
<evidence type="ECO:0000256" key="1">
    <source>
        <dbReference type="SAM" id="MobiDB-lite"/>
    </source>
</evidence>